<keyword evidence="1" id="KW-0812">Transmembrane</keyword>
<name>A0AAV6FPF1_9TELE</name>
<keyword evidence="1" id="KW-1133">Transmembrane helix</keyword>
<protein>
    <submittedName>
        <fullName evidence="2">Uncharacterized protein</fullName>
    </submittedName>
</protein>
<evidence type="ECO:0000313" key="2">
    <source>
        <dbReference type="EMBL" id="KAG5263567.1"/>
    </source>
</evidence>
<organism evidence="2 3">
    <name type="scientific">Alosa alosa</name>
    <name type="common">allis shad</name>
    <dbReference type="NCBI Taxonomy" id="278164"/>
    <lineage>
        <taxon>Eukaryota</taxon>
        <taxon>Metazoa</taxon>
        <taxon>Chordata</taxon>
        <taxon>Craniata</taxon>
        <taxon>Vertebrata</taxon>
        <taxon>Euteleostomi</taxon>
        <taxon>Actinopterygii</taxon>
        <taxon>Neopterygii</taxon>
        <taxon>Teleostei</taxon>
        <taxon>Clupei</taxon>
        <taxon>Clupeiformes</taxon>
        <taxon>Clupeoidei</taxon>
        <taxon>Clupeidae</taxon>
        <taxon>Alosa</taxon>
    </lineage>
</organism>
<gene>
    <name evidence="2" type="ORF">AALO_G00266210</name>
</gene>
<dbReference type="Proteomes" id="UP000823561">
    <property type="component" value="Chromosome 21"/>
</dbReference>
<dbReference type="EMBL" id="JADWDJ010000021">
    <property type="protein sequence ID" value="KAG5263567.1"/>
    <property type="molecule type" value="Genomic_DNA"/>
</dbReference>
<keyword evidence="3" id="KW-1185">Reference proteome</keyword>
<evidence type="ECO:0000313" key="3">
    <source>
        <dbReference type="Proteomes" id="UP000823561"/>
    </source>
</evidence>
<sequence length="63" mass="6617">MHLEMSGVKFVGAGIGINVANLYASSDVLYSIAAIIIAVGFLIIVVGLFKNPPPQPSNGFKKQ</sequence>
<comment type="caution">
    <text evidence="2">The sequence shown here is derived from an EMBL/GenBank/DDBJ whole genome shotgun (WGS) entry which is preliminary data.</text>
</comment>
<keyword evidence="1" id="KW-0472">Membrane</keyword>
<accession>A0AAV6FPF1</accession>
<evidence type="ECO:0000256" key="1">
    <source>
        <dbReference type="SAM" id="Phobius"/>
    </source>
</evidence>
<feature type="transmembrane region" description="Helical" evidence="1">
    <location>
        <begin position="28"/>
        <end position="49"/>
    </location>
</feature>
<dbReference type="AlphaFoldDB" id="A0AAV6FPF1"/>
<proteinExistence type="predicted"/>
<reference evidence="2" key="1">
    <citation type="submission" date="2020-10" db="EMBL/GenBank/DDBJ databases">
        <title>Chromosome-scale genome assembly of the Allis shad, Alosa alosa.</title>
        <authorList>
            <person name="Margot Z."/>
            <person name="Christophe K."/>
            <person name="Cabau C."/>
            <person name="Louis A."/>
            <person name="Berthelot C."/>
            <person name="Parey E."/>
            <person name="Roest Crollius H."/>
            <person name="Montfort J."/>
            <person name="Robinson-Rechavi M."/>
            <person name="Bucao C."/>
            <person name="Bouchez O."/>
            <person name="Gislard M."/>
            <person name="Lluch J."/>
            <person name="Milhes M."/>
            <person name="Lampietro C."/>
            <person name="Lopez Roques C."/>
            <person name="Donnadieu C."/>
            <person name="Braasch I."/>
            <person name="Desvignes T."/>
            <person name="Postlethwait J."/>
            <person name="Bobe J."/>
            <person name="Guiguen Y."/>
        </authorList>
    </citation>
    <scope>NUCLEOTIDE SEQUENCE</scope>
    <source>
        <strain evidence="2">M-15738</strain>
        <tissue evidence="2">Blood</tissue>
    </source>
</reference>